<keyword evidence="2" id="KW-1185">Reference proteome</keyword>
<name>A0A1M7DX05_9FLAO</name>
<protein>
    <submittedName>
        <fullName evidence="1">Uncharacterized protein</fullName>
    </submittedName>
</protein>
<evidence type="ECO:0000313" key="2">
    <source>
        <dbReference type="Proteomes" id="UP000184028"/>
    </source>
</evidence>
<evidence type="ECO:0000313" key="1">
    <source>
        <dbReference type="EMBL" id="SHL84034.1"/>
    </source>
</evidence>
<dbReference type="Proteomes" id="UP000184028">
    <property type="component" value="Unassembled WGS sequence"/>
</dbReference>
<dbReference type="AlphaFoldDB" id="A0A1M7DX05"/>
<dbReference type="EMBL" id="FRBT01000002">
    <property type="protein sequence ID" value="SHL84034.1"/>
    <property type="molecule type" value="Genomic_DNA"/>
</dbReference>
<gene>
    <name evidence="1" type="ORF">SAMN05444484_102764</name>
</gene>
<accession>A0A1M7DX05</accession>
<sequence length="72" mass="8134">MVILIKARFLFSFVFVKLKTTVTLSEVEGSITQKRASTPLSLTIVESSTMVILMKARFLFSFVFVKLKQLSS</sequence>
<reference evidence="2" key="1">
    <citation type="submission" date="2016-11" db="EMBL/GenBank/DDBJ databases">
        <authorList>
            <person name="Varghese N."/>
            <person name="Submissions S."/>
        </authorList>
    </citation>
    <scope>NUCLEOTIDE SEQUENCE [LARGE SCALE GENOMIC DNA]</scope>
    <source>
        <strain evidence="2">DSM 24724</strain>
    </source>
</reference>
<organism evidence="1 2">
    <name type="scientific">Flavobacterium chilense</name>
    <dbReference type="NCBI Taxonomy" id="946677"/>
    <lineage>
        <taxon>Bacteria</taxon>
        <taxon>Pseudomonadati</taxon>
        <taxon>Bacteroidota</taxon>
        <taxon>Flavobacteriia</taxon>
        <taxon>Flavobacteriales</taxon>
        <taxon>Flavobacteriaceae</taxon>
        <taxon>Flavobacterium</taxon>
    </lineage>
</organism>
<proteinExistence type="predicted"/>